<proteinExistence type="predicted"/>
<keyword evidence="1" id="KW-0472">Membrane</keyword>
<keyword evidence="1" id="KW-0812">Transmembrane</keyword>
<accession>A0A849SDR8</accession>
<dbReference type="EMBL" id="JABFRW010000054">
    <property type="protein sequence ID" value="NOT33522.1"/>
    <property type="molecule type" value="Genomic_DNA"/>
</dbReference>
<gene>
    <name evidence="2" type="ORF">HOP12_05045</name>
</gene>
<dbReference type="Proteomes" id="UP000580839">
    <property type="component" value="Unassembled WGS sequence"/>
</dbReference>
<name>A0A849SDR8_UNCEI</name>
<feature type="transmembrane region" description="Helical" evidence="1">
    <location>
        <begin position="97"/>
        <end position="118"/>
    </location>
</feature>
<evidence type="ECO:0000313" key="2">
    <source>
        <dbReference type="EMBL" id="NOT33522.1"/>
    </source>
</evidence>
<comment type="caution">
    <text evidence="2">The sequence shown here is derived from an EMBL/GenBank/DDBJ whole genome shotgun (WGS) entry which is preliminary data.</text>
</comment>
<dbReference type="AlphaFoldDB" id="A0A849SDR8"/>
<keyword evidence="1" id="KW-1133">Transmembrane helix</keyword>
<reference evidence="2 3" key="1">
    <citation type="submission" date="2020-04" db="EMBL/GenBank/DDBJ databases">
        <title>Metagenomic profiling of ammonia- and methane-oxidizing microorganisms in a Dutch drinking water treatment plant.</title>
        <authorList>
            <person name="Poghosyan L."/>
            <person name="Leucker S."/>
        </authorList>
    </citation>
    <scope>NUCLEOTIDE SEQUENCE [LARGE SCALE GENOMIC DNA]</scope>
    <source>
        <strain evidence="2">S-RSF-IL-03</strain>
    </source>
</reference>
<organism evidence="2 3">
    <name type="scientific">Eiseniibacteriota bacterium</name>
    <dbReference type="NCBI Taxonomy" id="2212470"/>
    <lineage>
        <taxon>Bacteria</taxon>
        <taxon>Candidatus Eiseniibacteriota</taxon>
    </lineage>
</organism>
<evidence type="ECO:0008006" key="4">
    <source>
        <dbReference type="Google" id="ProtNLM"/>
    </source>
</evidence>
<evidence type="ECO:0000256" key="1">
    <source>
        <dbReference type="SAM" id="Phobius"/>
    </source>
</evidence>
<sequence>MTRNCVETEDLGLLESLPVDDPRRVHVAACARCQARLETYEEFLAERPLPVGADPAAARAHLRDVIHAQLSPRAPHRERSTTSRPAWTRWLGMSQPVLATVAVLIVAALIVLGGRLPVFRSEPEVLRGVDGTSAGEVTLISARVAPNGTLTLDWRSVSGADEYRLRALDVGLVPVATLPAGSDTSASFDVTRARSDSLAGARYVVVVAFSSGREIADSRPIPLPLP</sequence>
<evidence type="ECO:0000313" key="3">
    <source>
        <dbReference type="Proteomes" id="UP000580839"/>
    </source>
</evidence>
<protein>
    <recommendedName>
        <fullName evidence="4">Anti-sigma factor</fullName>
    </recommendedName>
</protein>